<feature type="region of interest" description="Disordered" evidence="7">
    <location>
        <begin position="1"/>
        <end position="103"/>
    </location>
</feature>
<dbReference type="EMBL" id="CAJVCH010476976">
    <property type="protein sequence ID" value="CAG7820385.1"/>
    <property type="molecule type" value="Genomic_DNA"/>
</dbReference>
<reference evidence="10" key="1">
    <citation type="submission" date="2021-06" db="EMBL/GenBank/DDBJ databases">
        <authorList>
            <person name="Hodson N. C."/>
            <person name="Mongue J. A."/>
            <person name="Jaron S. K."/>
        </authorList>
    </citation>
    <scope>NUCLEOTIDE SEQUENCE</scope>
</reference>
<evidence type="ECO:0000313" key="11">
    <source>
        <dbReference type="Proteomes" id="UP000708208"/>
    </source>
</evidence>
<dbReference type="GO" id="GO:0005737">
    <property type="term" value="C:cytoplasm"/>
    <property type="evidence" value="ECO:0007669"/>
    <property type="project" value="UniProtKB-SubCell"/>
</dbReference>
<dbReference type="PROSITE" id="PS50821">
    <property type="entry name" value="PAZ"/>
    <property type="match status" value="1"/>
</dbReference>
<feature type="domain" description="Piwi" evidence="9">
    <location>
        <begin position="566"/>
        <end position="862"/>
    </location>
</feature>
<dbReference type="Proteomes" id="UP000708208">
    <property type="component" value="Unassembled WGS sequence"/>
</dbReference>
<dbReference type="GO" id="GO:0003723">
    <property type="term" value="F:RNA binding"/>
    <property type="evidence" value="ECO:0007669"/>
    <property type="project" value="UniProtKB-KW"/>
</dbReference>
<dbReference type="InterPro" id="IPR003165">
    <property type="entry name" value="Piwi"/>
</dbReference>
<dbReference type="PROSITE" id="PS50822">
    <property type="entry name" value="PIWI"/>
    <property type="match status" value="1"/>
</dbReference>
<dbReference type="SMART" id="SM00949">
    <property type="entry name" value="PAZ"/>
    <property type="match status" value="1"/>
</dbReference>
<comment type="subcellular location">
    <subcellularLocation>
        <location evidence="1">Cytoplasm</location>
    </subcellularLocation>
</comment>
<keyword evidence="5" id="KW-0943">RNA-mediated gene silencing</keyword>
<sequence>MVTPTVGMDELRGRGRGKRPVTLPPVLESEVAPGTFGNVASSSSLPPGYLELSESSRSGGQETRKRGRSPSVGIRGVRRGGHFENSRFEGPITVTRSPNLSVKKGSNGTPIDLITNYFPLRKTSSFDLTKYRVNFLPEIDNSKIKKRLLRSHGQILDPYIFDGDSLLFLMKDRQLIGNELSSPHPKDPSIIISITIQEVGDVQPLDVGYSQVYNVIFRNCLNLLNLENLGRHFYDMNSLVEVKDFQLNIARGYITSIRKHEHDMLLCVDTIHKVIRTDTVWSNLKEIRRKSEDENTYRQRAADELIGSVVITTYKNRTYCIADIDWDTNPDSTFDCRSSTITFTDYYSKVYGIDVTDKTQPLLHVKSKVADMHGHNGQEDKPVYLIPELCNMTGLTCSMRNNFPLMKALADHLHQEPTKKLNAIRTLMRKIVTNPRVTDYLGRWGLSFESELIRCVGRVLQGEKIIFSAGSGDIKEASVPVDAKADWTAAFRNHRMLSSVGITKWTIITPTQDCHLAVQLASIMRTVAEPLGFSLPHPAQIVELASSNVNAYLNAISGLQNQGNDFLFIILSSSSAHVYNAIKSRLTGELGQISQCMLAKNLKSKALRSIATKLIVQINAKLGGEPWTVHIPLKKLMVVGVDFHRAKSMSEGKNVVAMVSTTSSSYSTFFSTVSVYKSIDALSLAISSDLIKCVVAYEKLNGERPSKILLFRIGSSGDGDLERIIGHEIRQINETLHTSYSNEEQSKPLLSFINVSRKVNTRIFRDGRIGAENPPPGTVCDDVITLPERYDFFLIPQNSRQGSVSPSGYNILYDDLNLGADKMQRLTYKLCHMYFNWAGTVAVPAPCQYAHKLASLTGLSLGRMPTNNLGFKLHFL</sequence>
<dbReference type="GO" id="GO:0034587">
    <property type="term" value="P:piRNA processing"/>
    <property type="evidence" value="ECO:0007669"/>
    <property type="project" value="UniProtKB-ARBA"/>
</dbReference>
<evidence type="ECO:0000256" key="2">
    <source>
        <dbReference type="ARBA" id="ARBA00022473"/>
    </source>
</evidence>
<protein>
    <submittedName>
        <fullName evidence="10">Uncharacterized protein</fullName>
    </submittedName>
</protein>
<dbReference type="AlphaFoldDB" id="A0A8J2KT49"/>
<evidence type="ECO:0000313" key="10">
    <source>
        <dbReference type="EMBL" id="CAG7820385.1"/>
    </source>
</evidence>
<keyword evidence="3" id="KW-0963">Cytoplasm</keyword>
<dbReference type="CDD" id="cd04658">
    <property type="entry name" value="Piwi_piwi-like_Euk"/>
    <property type="match status" value="1"/>
</dbReference>
<evidence type="ECO:0000259" key="8">
    <source>
        <dbReference type="PROSITE" id="PS50821"/>
    </source>
</evidence>
<dbReference type="OrthoDB" id="445936at2759"/>
<dbReference type="Pfam" id="PF02171">
    <property type="entry name" value="Piwi"/>
    <property type="match status" value="1"/>
</dbReference>
<organism evidence="10 11">
    <name type="scientific">Allacma fusca</name>
    <dbReference type="NCBI Taxonomy" id="39272"/>
    <lineage>
        <taxon>Eukaryota</taxon>
        <taxon>Metazoa</taxon>
        <taxon>Ecdysozoa</taxon>
        <taxon>Arthropoda</taxon>
        <taxon>Hexapoda</taxon>
        <taxon>Collembola</taxon>
        <taxon>Symphypleona</taxon>
        <taxon>Sminthuridae</taxon>
        <taxon>Allacma</taxon>
    </lineage>
</organism>
<gene>
    <name evidence="10" type="ORF">AFUS01_LOCUS30777</name>
</gene>
<evidence type="ECO:0000256" key="5">
    <source>
        <dbReference type="ARBA" id="ARBA00023158"/>
    </source>
</evidence>
<evidence type="ECO:0000256" key="6">
    <source>
        <dbReference type="ARBA" id="ARBA00038291"/>
    </source>
</evidence>
<keyword evidence="2" id="KW-0217">Developmental protein</keyword>
<dbReference type="SMART" id="SM00950">
    <property type="entry name" value="Piwi"/>
    <property type="match status" value="1"/>
</dbReference>
<dbReference type="InterPro" id="IPR003100">
    <property type="entry name" value="PAZ_dom"/>
</dbReference>
<evidence type="ECO:0000259" key="9">
    <source>
        <dbReference type="PROSITE" id="PS50822"/>
    </source>
</evidence>
<dbReference type="FunFam" id="2.170.260.10:FF:000003">
    <property type="entry name" value="Piwi-like RNA-mediated gene silencing 2"/>
    <property type="match status" value="1"/>
</dbReference>
<keyword evidence="11" id="KW-1185">Reference proteome</keyword>
<dbReference type="CDD" id="cd02845">
    <property type="entry name" value="PAZ_piwi_like"/>
    <property type="match status" value="1"/>
</dbReference>
<name>A0A8J2KT49_9HEXA</name>
<evidence type="ECO:0000256" key="4">
    <source>
        <dbReference type="ARBA" id="ARBA00022884"/>
    </source>
</evidence>
<evidence type="ECO:0000256" key="7">
    <source>
        <dbReference type="SAM" id="MobiDB-lite"/>
    </source>
</evidence>
<feature type="domain" description="PAZ" evidence="8">
    <location>
        <begin position="279"/>
        <end position="394"/>
    </location>
</feature>
<feature type="compositionally biased region" description="Polar residues" evidence="7">
    <location>
        <begin position="94"/>
        <end position="103"/>
    </location>
</feature>
<dbReference type="PANTHER" id="PTHR22891">
    <property type="entry name" value="EUKARYOTIC TRANSLATION INITIATION FACTOR 2C"/>
    <property type="match status" value="1"/>
</dbReference>
<proteinExistence type="inferred from homology"/>
<comment type="similarity">
    <text evidence="6">Belongs to the argonaute family. Piwi subfamily.</text>
</comment>
<evidence type="ECO:0000256" key="1">
    <source>
        <dbReference type="ARBA" id="ARBA00004496"/>
    </source>
</evidence>
<dbReference type="Pfam" id="PF02170">
    <property type="entry name" value="PAZ"/>
    <property type="match status" value="1"/>
</dbReference>
<evidence type="ECO:0000256" key="3">
    <source>
        <dbReference type="ARBA" id="ARBA00022490"/>
    </source>
</evidence>
<comment type="caution">
    <text evidence="10">The sequence shown here is derived from an EMBL/GenBank/DDBJ whole genome shotgun (WGS) entry which is preliminary data.</text>
</comment>
<keyword evidence="4" id="KW-0694">RNA-binding</keyword>
<dbReference type="Pfam" id="PF23278">
    <property type="entry name" value="Piwi_N"/>
    <property type="match status" value="1"/>
</dbReference>
<accession>A0A8J2KT49</accession>